<sequence length="60" mass="6644">MNNPSSNIEEGNHHNTAKEAKELLESRQEELGITGPIGSPIKEMSHSWIFSVNINGEGQR</sequence>
<dbReference type="RefSeq" id="WP_191685050.1">
    <property type="nucleotide sequence ID" value="NZ_JACSQW010000032.1"/>
</dbReference>
<feature type="compositionally biased region" description="Basic and acidic residues" evidence="1">
    <location>
        <begin position="10"/>
        <end position="30"/>
    </location>
</feature>
<feature type="region of interest" description="Disordered" evidence="1">
    <location>
        <begin position="1"/>
        <end position="44"/>
    </location>
</feature>
<accession>A0ABR8PEL2</accession>
<dbReference type="EMBL" id="JACSQW010000032">
    <property type="protein sequence ID" value="MBD7895729.1"/>
    <property type="molecule type" value="Genomic_DNA"/>
</dbReference>
<reference evidence="2 3" key="1">
    <citation type="submission" date="2020-08" db="EMBL/GenBank/DDBJ databases">
        <title>A Genomic Blueprint of the Chicken Gut Microbiome.</title>
        <authorList>
            <person name="Gilroy R."/>
            <person name="Ravi A."/>
            <person name="Getino M."/>
            <person name="Pursley I."/>
            <person name="Horton D.L."/>
            <person name="Alikhan N.-F."/>
            <person name="Baker D."/>
            <person name="Gharbi K."/>
            <person name="Hall N."/>
            <person name="Watson M."/>
            <person name="Adriaenssens E.M."/>
            <person name="Foster-Nyarko E."/>
            <person name="Jarju S."/>
            <person name="Secka A."/>
            <person name="Antonio M."/>
            <person name="Oren A."/>
            <person name="Chaudhuri R."/>
            <person name="La Ragione R.M."/>
            <person name="Hildebrand F."/>
            <person name="Pallen M.J."/>
        </authorList>
    </citation>
    <scope>NUCLEOTIDE SEQUENCE [LARGE SCALE GENOMIC DNA]</scope>
    <source>
        <strain evidence="2 3">Sa3CUN2</strain>
    </source>
</reference>
<organism evidence="2 3">
    <name type="scientific">Limosilactobacillus avistercoris</name>
    <dbReference type="NCBI Taxonomy" id="2762243"/>
    <lineage>
        <taxon>Bacteria</taxon>
        <taxon>Bacillati</taxon>
        <taxon>Bacillota</taxon>
        <taxon>Bacilli</taxon>
        <taxon>Lactobacillales</taxon>
        <taxon>Lactobacillaceae</taxon>
        <taxon>Limosilactobacillus</taxon>
    </lineage>
</organism>
<name>A0ABR8PEL2_9LACO</name>
<proteinExistence type="predicted"/>
<gene>
    <name evidence="2" type="ORF">H9564_08545</name>
</gene>
<dbReference type="Proteomes" id="UP000616837">
    <property type="component" value="Unassembled WGS sequence"/>
</dbReference>
<evidence type="ECO:0000256" key="1">
    <source>
        <dbReference type="SAM" id="MobiDB-lite"/>
    </source>
</evidence>
<comment type="caution">
    <text evidence="2">The sequence shown here is derived from an EMBL/GenBank/DDBJ whole genome shotgun (WGS) entry which is preliminary data.</text>
</comment>
<evidence type="ECO:0000313" key="2">
    <source>
        <dbReference type="EMBL" id="MBD7895729.1"/>
    </source>
</evidence>
<keyword evidence="3" id="KW-1185">Reference proteome</keyword>
<evidence type="ECO:0000313" key="3">
    <source>
        <dbReference type="Proteomes" id="UP000616837"/>
    </source>
</evidence>
<protein>
    <submittedName>
        <fullName evidence="2">Uncharacterized protein</fullName>
    </submittedName>
</protein>